<feature type="signal peptide" evidence="1">
    <location>
        <begin position="1"/>
        <end position="24"/>
    </location>
</feature>
<feature type="chain" id="PRO_5011488793" evidence="1">
    <location>
        <begin position="25"/>
        <end position="213"/>
    </location>
</feature>
<evidence type="ECO:0000313" key="3">
    <source>
        <dbReference type="Proteomes" id="UP000198870"/>
    </source>
</evidence>
<evidence type="ECO:0000313" key="2">
    <source>
        <dbReference type="EMBL" id="SCY38318.1"/>
    </source>
</evidence>
<keyword evidence="3" id="KW-1185">Reference proteome</keyword>
<name>A0A1G5FI59_9BACT</name>
<proteinExistence type="predicted"/>
<dbReference type="AlphaFoldDB" id="A0A1G5FI59"/>
<dbReference type="PROSITE" id="PS51257">
    <property type="entry name" value="PROKAR_LIPOPROTEIN"/>
    <property type="match status" value="1"/>
</dbReference>
<protein>
    <submittedName>
        <fullName evidence="2">Uncharacterized protein</fullName>
    </submittedName>
</protein>
<dbReference type="OrthoDB" id="5984761at2"/>
<dbReference type="EMBL" id="FMUX01000008">
    <property type="protein sequence ID" value="SCY38318.1"/>
    <property type="molecule type" value="Genomic_DNA"/>
</dbReference>
<keyword evidence="1" id="KW-0732">Signal</keyword>
<evidence type="ECO:0000256" key="1">
    <source>
        <dbReference type="SAM" id="SignalP"/>
    </source>
</evidence>
<organism evidence="2 3">
    <name type="scientific">Desulfoluna spongiiphila</name>
    <dbReference type="NCBI Taxonomy" id="419481"/>
    <lineage>
        <taxon>Bacteria</taxon>
        <taxon>Pseudomonadati</taxon>
        <taxon>Thermodesulfobacteriota</taxon>
        <taxon>Desulfobacteria</taxon>
        <taxon>Desulfobacterales</taxon>
        <taxon>Desulfolunaceae</taxon>
        <taxon>Desulfoluna</taxon>
    </lineage>
</organism>
<dbReference type="Proteomes" id="UP000198870">
    <property type="component" value="Unassembled WGS sequence"/>
</dbReference>
<sequence length="213" mass="23973">MKSFVKMICAAVLLSVIASGCSKEDETPMIQESFKQYKSAILNQDGFTAYYYVDSHTKAYYDDMLDKVMNASEYETKNMSLGSKVIVTMARHSISANTLRGMNGESFFIYAVENGWIGEESVSRLEIAVSNVDKNFAKTHIVDANGEAPFGFTFRKEDKTWRIDLTSMLPMTEMALEEQIKEIGIDEETFIRATLTQASGFQPDSSIWEPVNL</sequence>
<reference evidence="2 3" key="1">
    <citation type="submission" date="2016-10" db="EMBL/GenBank/DDBJ databases">
        <authorList>
            <person name="de Groot N.N."/>
        </authorList>
    </citation>
    <scope>NUCLEOTIDE SEQUENCE [LARGE SCALE GENOMIC DNA]</scope>
    <source>
        <strain evidence="2 3">AA1</strain>
    </source>
</reference>
<dbReference type="STRING" id="419481.SAMN05216233_10855"/>
<dbReference type="RefSeq" id="WP_092210919.1">
    <property type="nucleotide sequence ID" value="NZ_FMUX01000008.1"/>
</dbReference>
<accession>A0A1G5FI59</accession>
<gene>
    <name evidence="2" type="ORF">SAMN05216233_10855</name>
</gene>